<dbReference type="EMBL" id="MN739154">
    <property type="protein sequence ID" value="QHS91061.1"/>
    <property type="molecule type" value="Genomic_DNA"/>
</dbReference>
<reference evidence="1" key="1">
    <citation type="journal article" date="2020" name="Nature">
        <title>Giant virus diversity and host interactions through global metagenomics.</title>
        <authorList>
            <person name="Schulz F."/>
            <person name="Roux S."/>
            <person name="Paez-Espino D."/>
            <person name="Jungbluth S."/>
            <person name="Walsh D.A."/>
            <person name="Denef V.J."/>
            <person name="McMahon K.D."/>
            <person name="Konstantinidis K.T."/>
            <person name="Eloe-Fadrosh E.A."/>
            <person name="Kyrpides N.C."/>
            <person name="Woyke T."/>
        </authorList>
    </citation>
    <scope>NUCLEOTIDE SEQUENCE</scope>
    <source>
        <strain evidence="1">GVMAG-M-3300013004-44</strain>
    </source>
</reference>
<protein>
    <submittedName>
        <fullName evidence="1">Uncharacterized protein</fullName>
    </submittedName>
</protein>
<name>A0A6C0BH59_9ZZZZ</name>
<dbReference type="AlphaFoldDB" id="A0A6C0BH59"/>
<organism evidence="1">
    <name type="scientific">viral metagenome</name>
    <dbReference type="NCBI Taxonomy" id="1070528"/>
    <lineage>
        <taxon>unclassified sequences</taxon>
        <taxon>metagenomes</taxon>
        <taxon>organismal metagenomes</taxon>
    </lineage>
</organism>
<accession>A0A6C0BH59</accession>
<evidence type="ECO:0000313" key="1">
    <source>
        <dbReference type="EMBL" id="QHS91061.1"/>
    </source>
</evidence>
<proteinExistence type="predicted"/>
<sequence>MRHHHHLNFYDNEPYPVLSDDQRATSIIEMQKQIQQLLTTRNDLIARKDEIGTDFQINTDFYADIDYQTPYKADDLINSVYTPASMQGLEYKQYSYKR</sequence>